<feature type="transmembrane region" description="Helical" evidence="1">
    <location>
        <begin position="82"/>
        <end position="104"/>
    </location>
</feature>
<gene>
    <name evidence="3" type="ORF">ACJDT4_16375</name>
</gene>
<evidence type="ECO:0000313" key="3">
    <source>
        <dbReference type="EMBL" id="MFL0251997.1"/>
    </source>
</evidence>
<dbReference type="EC" id="3.4.-.-" evidence="3"/>
<dbReference type="Proteomes" id="UP001623592">
    <property type="component" value="Unassembled WGS sequence"/>
</dbReference>
<accession>A0ABW8THM8</accession>
<dbReference type="PANTHER" id="PTHR39430">
    <property type="entry name" value="MEMBRANE-ASSOCIATED PROTEASE-RELATED"/>
    <property type="match status" value="1"/>
</dbReference>
<evidence type="ECO:0000256" key="1">
    <source>
        <dbReference type="SAM" id="Phobius"/>
    </source>
</evidence>
<organism evidence="3 4">
    <name type="scientific">Clostridium neuense</name>
    <dbReference type="NCBI Taxonomy" id="1728934"/>
    <lineage>
        <taxon>Bacteria</taxon>
        <taxon>Bacillati</taxon>
        <taxon>Bacillota</taxon>
        <taxon>Clostridia</taxon>
        <taxon>Eubacteriales</taxon>
        <taxon>Clostridiaceae</taxon>
        <taxon>Clostridium</taxon>
    </lineage>
</organism>
<dbReference type="EMBL" id="JBJIAA010000014">
    <property type="protein sequence ID" value="MFL0251997.1"/>
    <property type="molecule type" value="Genomic_DNA"/>
</dbReference>
<proteinExistence type="predicted"/>
<feature type="transmembrane region" description="Helical" evidence="1">
    <location>
        <begin position="248"/>
        <end position="266"/>
    </location>
</feature>
<feature type="domain" description="CAAX prenyl protease 2/Lysostaphin resistance protein A-like" evidence="2">
    <location>
        <begin position="125"/>
        <end position="211"/>
    </location>
</feature>
<feature type="transmembrane region" description="Helical" evidence="1">
    <location>
        <begin position="154"/>
        <end position="171"/>
    </location>
</feature>
<dbReference type="InterPro" id="IPR003675">
    <property type="entry name" value="Rce1/LyrA-like_dom"/>
</dbReference>
<dbReference type="GO" id="GO:0016787">
    <property type="term" value="F:hydrolase activity"/>
    <property type="evidence" value="ECO:0007669"/>
    <property type="project" value="UniProtKB-KW"/>
</dbReference>
<evidence type="ECO:0000313" key="4">
    <source>
        <dbReference type="Proteomes" id="UP001623592"/>
    </source>
</evidence>
<keyword evidence="4" id="KW-1185">Reference proteome</keyword>
<comment type="caution">
    <text evidence="3">The sequence shown here is derived from an EMBL/GenBank/DDBJ whole genome shotgun (WGS) entry which is preliminary data.</text>
</comment>
<evidence type="ECO:0000259" key="2">
    <source>
        <dbReference type="Pfam" id="PF02517"/>
    </source>
</evidence>
<keyword evidence="3" id="KW-0378">Hydrolase</keyword>
<feature type="transmembrane region" description="Helical" evidence="1">
    <location>
        <begin position="177"/>
        <end position="200"/>
    </location>
</feature>
<feature type="transmembrane region" description="Helical" evidence="1">
    <location>
        <begin position="116"/>
        <end position="134"/>
    </location>
</feature>
<dbReference type="RefSeq" id="WP_406788649.1">
    <property type="nucleotide sequence ID" value="NZ_JBJIAA010000014.1"/>
</dbReference>
<protein>
    <submittedName>
        <fullName evidence="3">CPBP family intramembrane glutamic endopeptidase</fullName>
        <ecNumber evidence="3">3.4.-.-</ecNumber>
    </submittedName>
</protein>
<keyword evidence="1" id="KW-0472">Membrane</keyword>
<dbReference type="PANTHER" id="PTHR39430:SF1">
    <property type="entry name" value="PROTEASE"/>
    <property type="match status" value="1"/>
</dbReference>
<reference evidence="3 4" key="1">
    <citation type="submission" date="2024-11" db="EMBL/GenBank/DDBJ databases">
        <authorList>
            <person name="Heng Y.C."/>
            <person name="Lim A.C.H."/>
            <person name="Lee J.K.Y."/>
            <person name="Kittelmann S."/>
        </authorList>
    </citation>
    <scope>NUCLEOTIDE SEQUENCE [LARGE SCALE GENOMIC DNA]</scope>
    <source>
        <strain evidence="3 4">WILCCON 0114</strain>
    </source>
</reference>
<keyword evidence="1" id="KW-1133">Transmembrane helix</keyword>
<dbReference type="Pfam" id="PF02517">
    <property type="entry name" value="Rce1-like"/>
    <property type="match status" value="1"/>
</dbReference>
<feature type="transmembrane region" description="Helical" evidence="1">
    <location>
        <begin position="20"/>
        <end position="39"/>
    </location>
</feature>
<sequence length="274" mass="30319">MGEKLTLRDKYLKLKTGVRILICFEIIIIPTIIFSIILPPSLSKYTQEIMFIAVPIFMWKVVEGKSLNKMGFTHERKSVGDFIIGLLFGVASISAVFVILLASGNISFAGSIFKPHITIGTLLDIVLFIMVGFAEEIFCRGYCLRSIYEKNGSLMAVIISSVIFSALHFGNPNVTPLFFVNVVLIGILFSYMALEINIWLPIGFHAMWDYFEGNVWGLPNSGNLVRGIYDTKLTGINIINGGLVGPEGGLAVTLIILIGFLIVYLIKDNKELKS</sequence>
<keyword evidence="1" id="KW-0812">Transmembrane</keyword>
<name>A0ABW8THM8_9CLOT</name>